<reference evidence="1 2" key="1">
    <citation type="submission" date="2016-06" db="EMBL/GenBank/DDBJ databases">
        <title>Genome sequence of halotolerant plant growth promoting strain of Halomonas elongata HEK1 isolated from salterns of Rann of Kutch, Gujarat, India.</title>
        <authorList>
            <person name="Gaba S."/>
            <person name="Singh R.N."/>
            <person name="Abrol S."/>
            <person name="Kaushik R."/>
            <person name="Saxena A.K."/>
        </authorList>
    </citation>
    <scope>NUCLEOTIDE SEQUENCE [LARGE SCALE GENOMIC DNA]</scope>
    <source>
        <strain evidence="1 2">HEK1</strain>
    </source>
</reference>
<dbReference type="Gene3D" id="1.10.10.10">
    <property type="entry name" value="Winged helix-like DNA-binding domain superfamily/Winged helix DNA-binding domain"/>
    <property type="match status" value="1"/>
</dbReference>
<proteinExistence type="predicted"/>
<dbReference type="AlphaFoldDB" id="A0A1B8P3B3"/>
<dbReference type="InterPro" id="IPR029787">
    <property type="entry name" value="Nucleotide_cyclase"/>
</dbReference>
<dbReference type="EMBL" id="MAJD01000001">
    <property type="protein sequence ID" value="OBX36741.1"/>
    <property type="molecule type" value="Genomic_DNA"/>
</dbReference>
<dbReference type="SUPFAM" id="SSF88659">
    <property type="entry name" value="Sigma3 and sigma4 domains of RNA polymerase sigma factors"/>
    <property type="match status" value="1"/>
</dbReference>
<dbReference type="InterPro" id="IPR013324">
    <property type="entry name" value="RNA_pol_sigma_r3/r4-like"/>
</dbReference>
<dbReference type="Gene3D" id="3.30.70.1230">
    <property type="entry name" value="Nucleotide cyclase"/>
    <property type="match status" value="1"/>
</dbReference>
<protein>
    <submittedName>
        <fullName evidence="1">Uncharacterized protein</fullName>
    </submittedName>
</protein>
<comment type="caution">
    <text evidence="1">The sequence shown here is derived from an EMBL/GenBank/DDBJ whole genome shotgun (WGS) entry which is preliminary data.</text>
</comment>
<dbReference type="PATRIC" id="fig|2746.7.peg.1121"/>
<dbReference type="Proteomes" id="UP000092504">
    <property type="component" value="Unassembled WGS sequence"/>
</dbReference>
<accession>A0A1B8P3B3</accession>
<organism evidence="1 2">
    <name type="scientific">Halomonas elongata</name>
    <dbReference type="NCBI Taxonomy" id="2746"/>
    <lineage>
        <taxon>Bacteria</taxon>
        <taxon>Pseudomonadati</taxon>
        <taxon>Pseudomonadota</taxon>
        <taxon>Gammaproteobacteria</taxon>
        <taxon>Oceanospirillales</taxon>
        <taxon>Halomonadaceae</taxon>
        <taxon>Halomonas</taxon>
    </lineage>
</organism>
<dbReference type="InterPro" id="IPR036388">
    <property type="entry name" value="WH-like_DNA-bd_sf"/>
</dbReference>
<evidence type="ECO:0000313" key="2">
    <source>
        <dbReference type="Proteomes" id="UP000092504"/>
    </source>
</evidence>
<dbReference type="SUPFAM" id="SSF55073">
    <property type="entry name" value="Nucleotide cyclase"/>
    <property type="match status" value="1"/>
</dbReference>
<evidence type="ECO:0000313" key="1">
    <source>
        <dbReference type="EMBL" id="OBX36741.1"/>
    </source>
</evidence>
<gene>
    <name evidence="1" type="ORF">A8U91_01088</name>
</gene>
<sequence>MTQPIAVLTGDIIDSRRIADSQHLHGVLDDALDHLVSHHGGRYERFRGDGFQLAVPHAEAALEIAVALRAYLIMHGKTRRWDARVAVAIGQDTWQPNTALAAADGPVFVTSGQCLDALDDDAHLALSLVDAPEDAGLDLLIRYVDELIEGWSRHAAEIIHLRLWHDESQQELAERLGIRQPSVHKRLRTARWTLLADTLEFFRSRLAMEGPSS</sequence>
<name>A0A1B8P3B3_HALEL</name>